<gene>
    <name evidence="2" type="ORF">HU137_02695</name>
</gene>
<reference evidence="2 3" key="1">
    <citation type="submission" date="2020-07" db="EMBL/GenBank/DDBJ databases">
        <title>Moheibacter lacus sp. nov., a member of the family Flavobacteriaceae isolated from freshwater lake sediment.</title>
        <authorList>
            <person name="Liu Y."/>
        </authorList>
    </citation>
    <scope>NUCLEOTIDE SEQUENCE [LARGE SCALE GENOMIC DNA]</scope>
    <source>
        <strain evidence="2 3">BDHS18</strain>
    </source>
</reference>
<proteinExistence type="predicted"/>
<evidence type="ECO:0000313" key="3">
    <source>
        <dbReference type="Proteomes" id="UP000552241"/>
    </source>
</evidence>
<comment type="caution">
    <text evidence="2">The sequence shown here is derived from an EMBL/GenBank/DDBJ whole genome shotgun (WGS) entry which is preliminary data.</text>
</comment>
<sequence>MKHLLILSIFSLFTLGLNAQVSTPQPSPSAELEFKVGLTDIEIEYSRPNKNDREIFGDLVPYGKIWRTGANKNTTIEFSDDVVVDGQTIKAGKYAIFTKPEKDNWEIYFYSDTENWGTPEKWDDKKVAAKTTAKAHKIPMVIETFSISIDDLTYDSAKLNFLWDNVYVETKIEVPTDKKVMASIDAAMKGSPTAQDYMAAANYYFTTEKDINQAKKWFDEGMKLTKEPKFWQFRQQSLIYAKSGDVKGAISLAQKSLDGAKAAGNSDYIKMNEESIKEWSKK</sequence>
<dbReference type="InterPro" id="IPR021314">
    <property type="entry name" value="DUF2911"/>
</dbReference>
<feature type="chain" id="PRO_5032896347" evidence="1">
    <location>
        <begin position="20"/>
        <end position="282"/>
    </location>
</feature>
<protein>
    <submittedName>
        <fullName evidence="2">DUF2911 domain-containing protein</fullName>
    </submittedName>
</protein>
<evidence type="ECO:0000313" key="2">
    <source>
        <dbReference type="EMBL" id="MBA5628675.1"/>
    </source>
</evidence>
<dbReference type="Pfam" id="PF11138">
    <property type="entry name" value="DUF2911"/>
    <property type="match status" value="1"/>
</dbReference>
<organism evidence="2 3">
    <name type="scientific">Moheibacter lacus</name>
    <dbReference type="NCBI Taxonomy" id="2745851"/>
    <lineage>
        <taxon>Bacteria</taxon>
        <taxon>Pseudomonadati</taxon>
        <taxon>Bacteroidota</taxon>
        <taxon>Flavobacteriia</taxon>
        <taxon>Flavobacteriales</taxon>
        <taxon>Weeksellaceae</taxon>
        <taxon>Moheibacter</taxon>
    </lineage>
</organism>
<dbReference type="AlphaFoldDB" id="A0A838ZPE2"/>
<dbReference type="EMBL" id="JACDZE010000001">
    <property type="protein sequence ID" value="MBA5628675.1"/>
    <property type="molecule type" value="Genomic_DNA"/>
</dbReference>
<keyword evidence="1" id="KW-0732">Signal</keyword>
<keyword evidence="3" id="KW-1185">Reference proteome</keyword>
<dbReference type="Proteomes" id="UP000552241">
    <property type="component" value="Unassembled WGS sequence"/>
</dbReference>
<dbReference type="RefSeq" id="WP_182042264.1">
    <property type="nucleotide sequence ID" value="NZ_JACDZE010000001.1"/>
</dbReference>
<accession>A0A838ZPE2</accession>
<feature type="signal peptide" evidence="1">
    <location>
        <begin position="1"/>
        <end position="19"/>
    </location>
</feature>
<evidence type="ECO:0000256" key="1">
    <source>
        <dbReference type="SAM" id="SignalP"/>
    </source>
</evidence>
<name>A0A838ZPE2_9FLAO</name>